<keyword evidence="1" id="KW-0808">Transferase</keyword>
<comment type="caution">
    <text evidence="1">The sequence shown here is derived from an EMBL/GenBank/DDBJ whole genome shotgun (WGS) entry which is preliminary data.</text>
</comment>
<keyword evidence="1" id="KW-0418">Kinase</keyword>
<keyword evidence="2" id="KW-1185">Reference proteome</keyword>
<dbReference type="Proteomes" id="UP001359469">
    <property type="component" value="Unassembled WGS sequence"/>
</dbReference>
<gene>
    <name evidence="1" type="ORF">WCU84_18770</name>
</gene>
<dbReference type="GO" id="GO:0016301">
    <property type="term" value="F:kinase activity"/>
    <property type="evidence" value="ECO:0007669"/>
    <property type="project" value="UniProtKB-KW"/>
</dbReference>
<dbReference type="EMBL" id="JBBBOO010000018">
    <property type="protein sequence ID" value="MEI7065676.1"/>
    <property type="molecule type" value="Genomic_DNA"/>
</dbReference>
<organism evidence="1 2">
    <name type="scientific">Dickeya chrysanthemi</name>
    <name type="common">Pectobacterium chrysanthemi</name>
    <name type="synonym">Erwinia chrysanthemi</name>
    <dbReference type="NCBI Taxonomy" id="556"/>
    <lineage>
        <taxon>Bacteria</taxon>
        <taxon>Pseudomonadati</taxon>
        <taxon>Pseudomonadota</taxon>
        <taxon>Gammaproteobacteria</taxon>
        <taxon>Enterobacterales</taxon>
        <taxon>Pectobacteriaceae</taxon>
        <taxon>Dickeya</taxon>
    </lineage>
</organism>
<name>A0ABU8JRH4_DICCH</name>
<reference evidence="1 2" key="1">
    <citation type="submission" date="2024-03" db="EMBL/GenBank/DDBJ databases">
        <title>Analysis of soft rot Pectobacteriaceae population diversity in US potato growing regions between 2016 and 2022.</title>
        <authorList>
            <person name="Ma X."/>
            <person name="Zhang X."/>
            <person name="Stodghill P."/>
            <person name="Rioux R."/>
            <person name="Babler B."/>
            <person name="Shrestha S."/>
            <person name="Babler B."/>
            <person name="Rivedal H."/>
            <person name="Frost K."/>
            <person name="Hao J."/>
            <person name="Secor G."/>
            <person name="Swingle B."/>
        </authorList>
    </citation>
    <scope>NUCLEOTIDE SEQUENCE [LARGE SCALE GENOMIC DNA]</scope>
    <source>
        <strain evidence="1 2">SR64</strain>
    </source>
</reference>
<evidence type="ECO:0000313" key="2">
    <source>
        <dbReference type="Proteomes" id="UP001359469"/>
    </source>
</evidence>
<proteinExistence type="predicted"/>
<evidence type="ECO:0000313" key="1">
    <source>
        <dbReference type="EMBL" id="MEI7065676.1"/>
    </source>
</evidence>
<accession>A0ABU8JRH4</accession>
<dbReference type="RefSeq" id="WP_336730328.1">
    <property type="nucleotide sequence ID" value="NZ_JBBBOO010000018.1"/>
</dbReference>
<sequence>MHSVSDVHDALHWIQWWCYGCLRQADASWLTTVAFSEDDLALAPVHHTAMRHRLGIVETAPPPPESALLQLGQLNAEQRRQVLALIAAVCRETEGEQPDALAIWCRRLAKALRPGLWLPSSLAFGQRREQDALVILRSRFPASCWSRLQLLYPRDGCDGAAETPAEALPAGRIASLCDAIIWKVAAGSFLAG</sequence>
<protein>
    <submittedName>
        <fullName evidence="1">Serine kinase</fullName>
    </submittedName>
</protein>